<organism evidence="2 3">
    <name type="scientific">Uabimicrobium amorphum</name>
    <dbReference type="NCBI Taxonomy" id="2596890"/>
    <lineage>
        <taxon>Bacteria</taxon>
        <taxon>Pseudomonadati</taxon>
        <taxon>Planctomycetota</taxon>
        <taxon>Candidatus Uabimicrobiia</taxon>
        <taxon>Candidatus Uabimicrobiales</taxon>
        <taxon>Candidatus Uabimicrobiaceae</taxon>
        <taxon>Candidatus Uabimicrobium</taxon>
    </lineage>
</organism>
<gene>
    <name evidence="2" type="ORF">UABAM_02667</name>
</gene>
<name>A0A5S9IMK8_UABAM</name>
<keyword evidence="1" id="KW-0472">Membrane</keyword>
<dbReference type="AlphaFoldDB" id="A0A5S9IMK8"/>
<dbReference type="EMBL" id="AP019860">
    <property type="protein sequence ID" value="BBM84310.1"/>
    <property type="molecule type" value="Genomic_DNA"/>
</dbReference>
<accession>A0A5S9IMK8</accession>
<evidence type="ECO:0000313" key="3">
    <source>
        <dbReference type="Proteomes" id="UP000326354"/>
    </source>
</evidence>
<proteinExistence type="predicted"/>
<keyword evidence="3" id="KW-1185">Reference proteome</keyword>
<dbReference type="PROSITE" id="PS51257">
    <property type="entry name" value="PROKAR_LIPOPROTEIN"/>
    <property type="match status" value="1"/>
</dbReference>
<sequence length="243" mass="28696">MIKKFCLLLASIVLFSGCIEVEQEIWIHADGSGRVRIAFGVSSSMYKMMNFKSDEDRQKEIKENVELLEKNPNVAKAEIKEYEKKDLWFYDVDVHINDLRNTKQLQEDLQKIFSSKGKRKGRDAKIAVEKLDNGNYLFMYKFKLKEEEETQYAKSVNQFFKDKHFLFRLHAPHIVATNGYRNKEQNMAEWRFDMVDVIEQKGEFLPQLRAEIAGPKIWLWITVGILIILAIIGVFFYKRQKKK</sequence>
<evidence type="ECO:0000256" key="1">
    <source>
        <dbReference type="SAM" id="Phobius"/>
    </source>
</evidence>
<evidence type="ECO:0008006" key="4">
    <source>
        <dbReference type="Google" id="ProtNLM"/>
    </source>
</evidence>
<dbReference type="OrthoDB" id="5518486at2"/>
<dbReference type="Proteomes" id="UP000326354">
    <property type="component" value="Chromosome"/>
</dbReference>
<keyword evidence="1" id="KW-0812">Transmembrane</keyword>
<dbReference type="KEGG" id="uam:UABAM_02667"/>
<protein>
    <recommendedName>
        <fullName evidence="4">DUF3153 domain-containing protein</fullName>
    </recommendedName>
</protein>
<keyword evidence="1" id="KW-1133">Transmembrane helix</keyword>
<reference evidence="2 3" key="1">
    <citation type="submission" date="2019-08" db="EMBL/GenBank/DDBJ databases">
        <title>Complete genome sequence of Candidatus Uab amorphum.</title>
        <authorList>
            <person name="Shiratori T."/>
            <person name="Suzuki S."/>
            <person name="Kakizawa Y."/>
            <person name="Ishida K."/>
        </authorList>
    </citation>
    <scope>NUCLEOTIDE SEQUENCE [LARGE SCALE GENOMIC DNA]</scope>
    <source>
        <strain evidence="2 3">SRT547</strain>
    </source>
</reference>
<dbReference type="RefSeq" id="WP_151968472.1">
    <property type="nucleotide sequence ID" value="NZ_AP019860.1"/>
</dbReference>
<feature type="transmembrane region" description="Helical" evidence="1">
    <location>
        <begin position="217"/>
        <end position="237"/>
    </location>
</feature>
<evidence type="ECO:0000313" key="2">
    <source>
        <dbReference type="EMBL" id="BBM84310.1"/>
    </source>
</evidence>